<dbReference type="EMBL" id="JACJHR010000010">
    <property type="protein sequence ID" value="MBB2499411.1"/>
    <property type="molecule type" value="Genomic_DNA"/>
</dbReference>
<evidence type="ECO:0000313" key="3">
    <source>
        <dbReference type="Proteomes" id="UP000233750"/>
    </source>
</evidence>
<accession>A0A2N3WIB0</accession>
<dbReference type="AlphaFoldDB" id="A0A2N3WIB0"/>
<proteinExistence type="predicted"/>
<organism evidence="2 3">
    <name type="scientific">Amycolatopsis echigonensis</name>
    <dbReference type="NCBI Taxonomy" id="2576905"/>
    <lineage>
        <taxon>Bacteria</taxon>
        <taxon>Bacillati</taxon>
        <taxon>Actinomycetota</taxon>
        <taxon>Actinomycetes</taxon>
        <taxon>Pseudonocardiales</taxon>
        <taxon>Pseudonocardiaceae</taxon>
        <taxon>Amycolatopsis</taxon>
    </lineage>
</organism>
<keyword evidence="3" id="KW-1185">Reference proteome</keyword>
<sequence length="151" mass="16892">MTDSVQKLRFDRDVVVLQAGGQHQARLRGWLDGYDGPQPIYRLELQTRLGTYGGPYTATGPDMFETLVRLRRQLEPEGLMIAVQGSRRDAYPSGMARDMGGGERIYVLRPGQKASANDLVDTFADGPIDQVATVDEQHSFWEAWCTRVSES</sequence>
<name>A0A2N3WIB0_9PSEU</name>
<reference evidence="1 4" key="2">
    <citation type="submission" date="2020-08" db="EMBL/GenBank/DDBJ databases">
        <title>Amycolatopsis echigonensis JCM 21831.</title>
        <authorList>
            <person name="Tedsree N."/>
            <person name="Kuncharoen N."/>
            <person name="Likhitwitayawuid K."/>
            <person name="Tanasupawat S."/>
        </authorList>
    </citation>
    <scope>NUCLEOTIDE SEQUENCE [LARGE SCALE GENOMIC DNA]</scope>
    <source>
        <strain evidence="1 4">JCM 21831</strain>
    </source>
</reference>
<evidence type="ECO:0000313" key="4">
    <source>
        <dbReference type="Proteomes" id="UP000550260"/>
    </source>
</evidence>
<accession>A0A8E2B138</accession>
<dbReference type="RefSeq" id="WP_101437201.1">
    <property type="nucleotide sequence ID" value="NZ_JACJHR010000010.1"/>
</dbReference>
<dbReference type="Proteomes" id="UP000233750">
    <property type="component" value="Unassembled WGS sequence"/>
</dbReference>
<reference evidence="2 3" key="1">
    <citation type="submission" date="2017-12" db="EMBL/GenBank/DDBJ databases">
        <title>Sequencing the genomes of 1000 Actinobacteria strains.</title>
        <authorList>
            <person name="Klenk H.-P."/>
        </authorList>
    </citation>
    <scope>NUCLEOTIDE SEQUENCE [LARGE SCALE GENOMIC DNA]</scope>
    <source>
        <strain evidence="2 3">DSM 45165</strain>
    </source>
</reference>
<dbReference type="OrthoDB" id="775526at2"/>
<dbReference type="Proteomes" id="UP000550260">
    <property type="component" value="Unassembled WGS sequence"/>
</dbReference>
<comment type="caution">
    <text evidence="2">The sequence shown here is derived from an EMBL/GenBank/DDBJ whole genome shotgun (WGS) entry which is preliminary data.</text>
</comment>
<gene>
    <name evidence="2" type="ORF">ATK30_4448</name>
    <name evidence="1" type="ORF">H5411_09730</name>
</gene>
<dbReference type="EMBL" id="PJMY01000003">
    <property type="protein sequence ID" value="PKV93596.1"/>
    <property type="molecule type" value="Genomic_DNA"/>
</dbReference>
<evidence type="ECO:0000313" key="1">
    <source>
        <dbReference type="EMBL" id="MBB2499411.1"/>
    </source>
</evidence>
<protein>
    <submittedName>
        <fullName evidence="2">Uncharacterized protein</fullName>
    </submittedName>
</protein>
<evidence type="ECO:0000313" key="2">
    <source>
        <dbReference type="EMBL" id="PKV93596.1"/>
    </source>
</evidence>